<organism evidence="5 6">
    <name type="scientific">Penicillium thymicola</name>
    <dbReference type="NCBI Taxonomy" id="293382"/>
    <lineage>
        <taxon>Eukaryota</taxon>
        <taxon>Fungi</taxon>
        <taxon>Dikarya</taxon>
        <taxon>Ascomycota</taxon>
        <taxon>Pezizomycotina</taxon>
        <taxon>Eurotiomycetes</taxon>
        <taxon>Eurotiomycetidae</taxon>
        <taxon>Eurotiales</taxon>
        <taxon>Aspergillaceae</taxon>
        <taxon>Penicillium</taxon>
    </lineage>
</organism>
<dbReference type="InterPro" id="IPR020841">
    <property type="entry name" value="PKS_Beta-ketoAc_synthase_dom"/>
</dbReference>
<dbReference type="Gene3D" id="3.40.47.10">
    <property type="match status" value="1"/>
</dbReference>
<dbReference type="GO" id="GO:0006633">
    <property type="term" value="P:fatty acid biosynthetic process"/>
    <property type="evidence" value="ECO:0007669"/>
    <property type="project" value="TreeGrafter"/>
</dbReference>
<proteinExistence type="predicted"/>
<dbReference type="GO" id="GO:0044550">
    <property type="term" value="P:secondary metabolite biosynthetic process"/>
    <property type="evidence" value="ECO:0007669"/>
    <property type="project" value="TreeGrafter"/>
</dbReference>
<dbReference type="PANTHER" id="PTHR43775:SF28">
    <property type="entry name" value="SYNTHASE, PUTATIVE-RELATED"/>
    <property type="match status" value="1"/>
</dbReference>
<evidence type="ECO:0000313" key="6">
    <source>
        <dbReference type="Proteomes" id="UP001227192"/>
    </source>
</evidence>
<evidence type="ECO:0000256" key="2">
    <source>
        <dbReference type="ARBA" id="ARBA00022553"/>
    </source>
</evidence>
<dbReference type="Proteomes" id="UP001227192">
    <property type="component" value="Unassembled WGS sequence"/>
</dbReference>
<dbReference type="InterPro" id="IPR016039">
    <property type="entry name" value="Thiolase-like"/>
</dbReference>
<keyword evidence="6" id="KW-1185">Reference proteome</keyword>
<dbReference type="PROSITE" id="PS52004">
    <property type="entry name" value="KS3_2"/>
    <property type="match status" value="1"/>
</dbReference>
<dbReference type="CDD" id="cd00833">
    <property type="entry name" value="PKS"/>
    <property type="match status" value="1"/>
</dbReference>
<dbReference type="AlphaFoldDB" id="A0AAI9TGP0"/>
<dbReference type="InterPro" id="IPR050091">
    <property type="entry name" value="PKS_NRPS_Biosynth_Enz"/>
</dbReference>
<dbReference type="InterPro" id="IPR014030">
    <property type="entry name" value="Ketoacyl_synth_N"/>
</dbReference>
<keyword evidence="3" id="KW-1133">Transmembrane helix</keyword>
<dbReference type="PANTHER" id="PTHR43775">
    <property type="entry name" value="FATTY ACID SYNTHASE"/>
    <property type="match status" value="1"/>
</dbReference>
<feature type="transmembrane region" description="Helical" evidence="3">
    <location>
        <begin position="182"/>
        <end position="200"/>
    </location>
</feature>
<dbReference type="SMART" id="SM00825">
    <property type="entry name" value="PKS_KS"/>
    <property type="match status" value="1"/>
</dbReference>
<dbReference type="SUPFAM" id="SSF53901">
    <property type="entry name" value="Thiolase-like"/>
    <property type="match status" value="1"/>
</dbReference>
<dbReference type="Pfam" id="PF00109">
    <property type="entry name" value="ketoacyl-synt"/>
    <property type="match status" value="1"/>
</dbReference>
<accession>A0AAI9TGP0</accession>
<dbReference type="GO" id="GO:0004312">
    <property type="term" value="F:fatty acid synthase activity"/>
    <property type="evidence" value="ECO:0007669"/>
    <property type="project" value="TreeGrafter"/>
</dbReference>
<keyword evidence="3" id="KW-0472">Membrane</keyword>
<protein>
    <recommendedName>
        <fullName evidence="4">Ketosynthase family 3 (KS3) domain-containing protein</fullName>
    </recommendedName>
</protein>
<keyword evidence="2" id="KW-0597">Phosphoprotein</keyword>
<evidence type="ECO:0000256" key="1">
    <source>
        <dbReference type="ARBA" id="ARBA00022450"/>
    </source>
</evidence>
<sequence>MASEAIDPKLIPPAPIAICGMSVRLPGGLHTPKQLWDFLVAKGDARGQVPKSRYNASAYYSETQKPGSIKTPYGYFLDESIDIACVDTSFFTMGKLEVERMDPQQRQMLEVARECMEDAGETKWKGRPIGSYMGSFGEDWLEICVKETQQYGQHRVSGYGDFMLPNRVSYEMDLTGPRLVDSYFFSSLFFSFFFFFPNRMQIAKRGKNK</sequence>
<keyword evidence="3" id="KW-0812">Transmembrane</keyword>
<reference evidence="5" key="2">
    <citation type="journal article" date="2016" name="Fungal Biol.">
        <title>Ochratoxin A production by Penicillium thymicola.</title>
        <authorList>
            <person name="Nguyen H.D.T."/>
            <person name="McMullin D.R."/>
            <person name="Ponomareva E."/>
            <person name="Riley R."/>
            <person name="Pomraning K.R."/>
            <person name="Baker S.E."/>
            <person name="Seifert K.A."/>
        </authorList>
    </citation>
    <scope>NUCLEOTIDE SEQUENCE</scope>
    <source>
        <strain evidence="5">DAOM 180753</strain>
    </source>
</reference>
<comment type="caution">
    <text evidence="5">The sequence shown here is derived from an EMBL/GenBank/DDBJ whole genome shotgun (WGS) entry which is preliminary data.</text>
</comment>
<name>A0AAI9TGP0_PENTH</name>
<gene>
    <name evidence="5" type="ORF">VN97_g6659</name>
</gene>
<evidence type="ECO:0000259" key="4">
    <source>
        <dbReference type="PROSITE" id="PS52004"/>
    </source>
</evidence>
<evidence type="ECO:0000313" key="5">
    <source>
        <dbReference type="EMBL" id="KAJ9486681.1"/>
    </source>
</evidence>
<reference evidence="5" key="1">
    <citation type="submission" date="2015-06" db="EMBL/GenBank/DDBJ databases">
        <authorList>
            <person name="Nguyen H."/>
        </authorList>
    </citation>
    <scope>NUCLEOTIDE SEQUENCE</scope>
    <source>
        <strain evidence="5">DAOM 180753</strain>
    </source>
</reference>
<evidence type="ECO:0000256" key="3">
    <source>
        <dbReference type="SAM" id="Phobius"/>
    </source>
</evidence>
<keyword evidence="1" id="KW-0596">Phosphopantetheine</keyword>
<feature type="domain" description="Ketosynthase family 3 (KS3)" evidence="4">
    <location>
        <begin position="13"/>
        <end position="209"/>
    </location>
</feature>
<dbReference type="EMBL" id="LACB01000197">
    <property type="protein sequence ID" value="KAJ9486681.1"/>
    <property type="molecule type" value="Genomic_DNA"/>
</dbReference>